<comment type="caution">
    <text evidence="1">The sequence shown here is derived from an EMBL/GenBank/DDBJ whole genome shotgun (WGS) entry which is preliminary data.</text>
</comment>
<accession>A0AAD2ZQU4</accession>
<gene>
    <name evidence="1" type="ORF">C206_24789</name>
</gene>
<dbReference type="AlphaFoldDB" id="A0AAD2ZQU4"/>
<dbReference type="Proteomes" id="UP000013237">
    <property type="component" value="Unassembled WGS sequence"/>
</dbReference>
<sequence>MDASLALIHEVGKSISEDPLLRINLQGPLQVSGVDRFAQVYPLPLQALGA</sequence>
<proteinExistence type="predicted"/>
<evidence type="ECO:0000313" key="1">
    <source>
        <dbReference type="EMBL" id="ENY74940.1"/>
    </source>
</evidence>
<organism evidence="1 2">
    <name type="scientific">Pseudomonas putida TRO1</name>
    <dbReference type="NCBI Taxonomy" id="1227924"/>
    <lineage>
        <taxon>Bacteria</taxon>
        <taxon>Pseudomonadati</taxon>
        <taxon>Pseudomonadota</taxon>
        <taxon>Gammaproteobacteria</taxon>
        <taxon>Pseudomonadales</taxon>
        <taxon>Pseudomonadaceae</taxon>
        <taxon>Pseudomonas</taxon>
    </lineage>
</organism>
<dbReference type="EMBL" id="APBQ01000153">
    <property type="protein sequence ID" value="ENY74940.1"/>
    <property type="molecule type" value="Genomic_DNA"/>
</dbReference>
<name>A0AAD2ZQU4_PSEPU</name>
<reference evidence="1 2" key="1">
    <citation type="submission" date="2013-02" db="EMBL/GenBank/DDBJ databases">
        <title>Insights into the proteome of triclosan-resistant Pseudomonas putida TRO1, isolated from activated sludge.</title>
        <authorList>
            <person name="Lolas I.B."/>
            <person name="Almeida B."/>
            <person name="Starnawski P.M."/>
            <person name="Soenderkaer M."/>
            <person name="Nielsen K.L."/>
            <person name="Nielsen J.L."/>
        </authorList>
    </citation>
    <scope>NUCLEOTIDE SEQUENCE [LARGE SCALE GENOMIC DNA]</scope>
    <source>
        <strain evidence="1 2">TRO1</strain>
    </source>
</reference>
<evidence type="ECO:0000313" key="2">
    <source>
        <dbReference type="Proteomes" id="UP000013237"/>
    </source>
</evidence>
<protein>
    <submittedName>
        <fullName evidence="1">MscS mechanosensitive ion channel</fullName>
    </submittedName>
</protein>